<dbReference type="EMBL" id="CM007366">
    <property type="protein sequence ID" value="OIW09767.1"/>
    <property type="molecule type" value="Genomic_DNA"/>
</dbReference>
<dbReference type="AlphaFoldDB" id="A0A1J7HA70"/>
<dbReference type="Gramene" id="OIW09767">
    <property type="protein sequence ID" value="OIW09767"/>
    <property type="gene ID" value="TanjilG_18682"/>
</dbReference>
<reference evidence="2 3" key="1">
    <citation type="journal article" date="2017" name="Plant Biotechnol. J.">
        <title>A comprehensive draft genome sequence for lupin (Lupinus angustifolius), an emerging health food: insights into plant-microbe interactions and legume evolution.</title>
        <authorList>
            <person name="Hane J.K."/>
            <person name="Ming Y."/>
            <person name="Kamphuis L.G."/>
            <person name="Nelson M.N."/>
            <person name="Garg G."/>
            <person name="Atkins C.A."/>
            <person name="Bayer P.E."/>
            <person name="Bravo A."/>
            <person name="Bringans S."/>
            <person name="Cannon S."/>
            <person name="Edwards D."/>
            <person name="Foley R."/>
            <person name="Gao L.L."/>
            <person name="Harrison M.J."/>
            <person name="Huang W."/>
            <person name="Hurgobin B."/>
            <person name="Li S."/>
            <person name="Liu C.W."/>
            <person name="McGrath A."/>
            <person name="Morahan G."/>
            <person name="Murray J."/>
            <person name="Weller J."/>
            <person name="Jian J."/>
            <person name="Singh K.B."/>
        </authorList>
    </citation>
    <scope>NUCLEOTIDE SEQUENCE [LARGE SCALE GENOMIC DNA]</scope>
    <source>
        <strain evidence="3">cv. Tanjil</strain>
        <tissue evidence="2">Whole plant</tissue>
    </source>
</reference>
<feature type="region of interest" description="Disordered" evidence="1">
    <location>
        <begin position="1"/>
        <end position="53"/>
    </location>
</feature>
<protein>
    <submittedName>
        <fullName evidence="2">Uncharacterized protein</fullName>
    </submittedName>
</protein>
<organism evidence="2 3">
    <name type="scientific">Lupinus angustifolius</name>
    <name type="common">Narrow-leaved blue lupine</name>
    <dbReference type="NCBI Taxonomy" id="3871"/>
    <lineage>
        <taxon>Eukaryota</taxon>
        <taxon>Viridiplantae</taxon>
        <taxon>Streptophyta</taxon>
        <taxon>Embryophyta</taxon>
        <taxon>Tracheophyta</taxon>
        <taxon>Spermatophyta</taxon>
        <taxon>Magnoliopsida</taxon>
        <taxon>eudicotyledons</taxon>
        <taxon>Gunneridae</taxon>
        <taxon>Pentapetalae</taxon>
        <taxon>rosids</taxon>
        <taxon>fabids</taxon>
        <taxon>Fabales</taxon>
        <taxon>Fabaceae</taxon>
        <taxon>Papilionoideae</taxon>
        <taxon>50 kb inversion clade</taxon>
        <taxon>genistoids sensu lato</taxon>
        <taxon>core genistoids</taxon>
        <taxon>Genisteae</taxon>
        <taxon>Lupinus</taxon>
    </lineage>
</organism>
<dbReference type="Proteomes" id="UP000188354">
    <property type="component" value="Chromosome LG06"/>
</dbReference>
<sequence>MMMAPPGGEGGSETSSSQCPVLDLNLPPGGRDEDTSMNHPSLNPSHPKPEVYHPLHDDKTLTIERAIEMALLTDGFSRDELGDPRKRDEIRGLFLYAKGEILSYRKSREMQEELEYGTHQSKAYRDIIDAISSSKLFLRRVKGIKRWDKGDIL</sequence>
<evidence type="ECO:0000313" key="2">
    <source>
        <dbReference type="EMBL" id="OIW09767.1"/>
    </source>
</evidence>
<gene>
    <name evidence="2" type="ORF">TanjilG_18682</name>
</gene>
<name>A0A1J7HA70_LUPAN</name>
<accession>A0A1J7HA70</accession>
<evidence type="ECO:0000256" key="1">
    <source>
        <dbReference type="SAM" id="MobiDB-lite"/>
    </source>
</evidence>
<keyword evidence="3" id="KW-1185">Reference proteome</keyword>
<proteinExistence type="predicted"/>
<evidence type="ECO:0000313" key="3">
    <source>
        <dbReference type="Proteomes" id="UP000188354"/>
    </source>
</evidence>